<accession>A0A1E4SEN2</accession>
<name>A0A1E4SEN2_9ASCO</name>
<proteinExistence type="predicted"/>
<evidence type="ECO:0000313" key="1">
    <source>
        <dbReference type="EMBL" id="ODV77989.1"/>
    </source>
</evidence>
<evidence type="ECO:0000313" key="2">
    <source>
        <dbReference type="Proteomes" id="UP000094285"/>
    </source>
</evidence>
<dbReference type="Proteomes" id="UP000094285">
    <property type="component" value="Unassembled WGS sequence"/>
</dbReference>
<protein>
    <submittedName>
        <fullName evidence="1">Uncharacterized protein</fullName>
    </submittedName>
</protein>
<keyword evidence="2" id="KW-1185">Reference proteome</keyword>
<reference evidence="2" key="1">
    <citation type="submission" date="2016-05" db="EMBL/GenBank/DDBJ databases">
        <title>Comparative genomics of biotechnologically important yeasts.</title>
        <authorList>
            <consortium name="DOE Joint Genome Institute"/>
            <person name="Riley R."/>
            <person name="Haridas S."/>
            <person name="Wolfe K.H."/>
            <person name="Lopes M.R."/>
            <person name="Hittinger C.T."/>
            <person name="Goker M."/>
            <person name="Salamov A."/>
            <person name="Wisecaver J."/>
            <person name="Long T.M."/>
            <person name="Aerts A.L."/>
            <person name="Barry K."/>
            <person name="Choi C."/>
            <person name="Clum A."/>
            <person name="Coughlan A.Y."/>
            <person name="Deshpande S."/>
            <person name="Douglass A.P."/>
            <person name="Hanson S.J."/>
            <person name="Klenk H.-P."/>
            <person name="Labutti K."/>
            <person name="Lapidus A."/>
            <person name="Lindquist E."/>
            <person name="Lipzen A."/>
            <person name="Meier-Kolthoff J.P."/>
            <person name="Ohm R.A."/>
            <person name="Otillar R.P."/>
            <person name="Pangilinan J."/>
            <person name="Peng Y."/>
            <person name="Rokas A."/>
            <person name="Rosa C.A."/>
            <person name="Scheuner C."/>
            <person name="Sibirny A.A."/>
            <person name="Slot J.C."/>
            <person name="Stielow J.B."/>
            <person name="Sun H."/>
            <person name="Kurtzman C.P."/>
            <person name="Blackwell M."/>
            <person name="Grigoriev I.V."/>
            <person name="Jeffries T.W."/>
        </authorList>
    </citation>
    <scope>NUCLEOTIDE SEQUENCE [LARGE SCALE GENOMIC DNA]</scope>
    <source>
        <strain evidence="2">NRRL Y-17324</strain>
    </source>
</reference>
<sequence length="211" mass="22481">MGKNCALCRRIMQPAKGAKGVKHLRKGANPGMMMVLVSGQHEVSGTEEDPAGGGNCGGKCGVVIVMEMAKVPGEGKHASATPGAVMQDPGGVDKQAMVRVKTSCQIPSLHELREPPGCRSPVVYTLLAPRISIDPLRTQAEIPCGDGQSLKLESEFFNSLEQYKWNLLIGTRGINPPVASDGPFSQPLSNYMRLVRESTPRAFSQPSISLA</sequence>
<dbReference type="GeneID" id="30981058"/>
<dbReference type="EMBL" id="KV453914">
    <property type="protein sequence ID" value="ODV77989.1"/>
    <property type="molecule type" value="Genomic_DNA"/>
</dbReference>
<dbReference type="RefSeq" id="XP_020063111.1">
    <property type="nucleotide sequence ID" value="XM_020206921.1"/>
</dbReference>
<dbReference type="AlphaFoldDB" id="A0A1E4SEN2"/>
<gene>
    <name evidence="1" type="ORF">CANTADRAFT_23100</name>
</gene>
<organism evidence="1 2">
    <name type="scientific">Suhomyces tanzawaensis NRRL Y-17324</name>
    <dbReference type="NCBI Taxonomy" id="984487"/>
    <lineage>
        <taxon>Eukaryota</taxon>
        <taxon>Fungi</taxon>
        <taxon>Dikarya</taxon>
        <taxon>Ascomycota</taxon>
        <taxon>Saccharomycotina</taxon>
        <taxon>Pichiomycetes</taxon>
        <taxon>Debaryomycetaceae</taxon>
        <taxon>Suhomyces</taxon>
    </lineage>
</organism>